<dbReference type="InterPro" id="IPR051448">
    <property type="entry name" value="CdaR-like_regulators"/>
</dbReference>
<protein>
    <submittedName>
        <fullName evidence="5">PucR family transcriptional regulator</fullName>
    </submittedName>
</protein>
<dbReference type="InterPro" id="IPR025736">
    <property type="entry name" value="PucR_C-HTH_dom"/>
</dbReference>
<reference evidence="6" key="1">
    <citation type="submission" date="2018-07" db="EMBL/GenBank/DDBJ databases">
        <title>Streptacidiphilus bronchialis DSM 106435 chromosome.</title>
        <authorList>
            <person name="Batra D."/>
            <person name="Gulvik C.A."/>
        </authorList>
    </citation>
    <scope>NUCLEOTIDE SEQUENCE [LARGE SCALE GENOMIC DNA]</scope>
    <source>
        <strain evidence="6">DSM 106435</strain>
    </source>
</reference>
<keyword evidence="6" id="KW-1185">Reference proteome</keyword>
<comment type="similarity">
    <text evidence="1">Belongs to the CdaR family.</text>
</comment>
<dbReference type="EMBL" id="CP031264">
    <property type="protein sequence ID" value="AXI77448.1"/>
    <property type="molecule type" value="Genomic_DNA"/>
</dbReference>
<dbReference type="Pfam" id="PF13556">
    <property type="entry name" value="HTH_30"/>
    <property type="match status" value="1"/>
</dbReference>
<dbReference type="AlphaFoldDB" id="A0A345SUP3"/>
<feature type="compositionally biased region" description="Gly residues" evidence="2">
    <location>
        <begin position="1"/>
        <end position="11"/>
    </location>
</feature>
<evidence type="ECO:0000256" key="2">
    <source>
        <dbReference type="SAM" id="MobiDB-lite"/>
    </source>
</evidence>
<evidence type="ECO:0000256" key="1">
    <source>
        <dbReference type="ARBA" id="ARBA00006754"/>
    </source>
</evidence>
<name>A0A345SUP3_9ACTN</name>
<dbReference type="InterPro" id="IPR041522">
    <property type="entry name" value="CdaR_GGDEF"/>
</dbReference>
<dbReference type="RefSeq" id="WP_111492853.1">
    <property type="nucleotide sequence ID" value="NZ_CP031264.1"/>
</dbReference>
<sequence length="418" mass="44637">MPGPAPTGGGAAVPQPPKQGARRGTALERRLAAERHAATLRRLEKASGRLATNAIQRMDETLSWYRRMPPEHRSWIGLVAQAGIAAFTEWFRHPEAPQAMSTDVFGTAPRELTRAVTLRQTVEMIRISIQVVEEAIDELAAPGDEAGLREAVLVYARELAFATAQVYAQAAEARGAWDARLEALVVNSLLSGDADEGALSRAAALGWGSPDQVMVVMGSAPDGDSELVVEAIRRAARRARLHVLTGVLGNRLVVVVGGSMDPMHAARALIGQFAPGPVVVGPTVGDLLSATRSAQAASGALRACGAWPDAPRPVLADDLLPERALAGDQAARRQLVEEIYIPLEEAGSALLETLSVYLEQASSLEGAARMLFVHPNTVRYRLRRVTDVTGYTPSDVRSAFTLRIALALGRLDAPGDRR</sequence>
<feature type="domain" description="CdaR GGDEF-like" evidence="4">
    <location>
        <begin position="191"/>
        <end position="303"/>
    </location>
</feature>
<feature type="domain" description="PucR C-terminal helix-turn-helix" evidence="3">
    <location>
        <begin position="350"/>
        <end position="407"/>
    </location>
</feature>
<dbReference type="OrthoDB" id="3246591at2"/>
<evidence type="ECO:0000313" key="6">
    <source>
        <dbReference type="Proteomes" id="UP000249340"/>
    </source>
</evidence>
<organism evidence="5 6">
    <name type="scientific">Peterkaempfera bronchialis</name>
    <dbReference type="NCBI Taxonomy" id="2126346"/>
    <lineage>
        <taxon>Bacteria</taxon>
        <taxon>Bacillati</taxon>
        <taxon>Actinomycetota</taxon>
        <taxon>Actinomycetes</taxon>
        <taxon>Kitasatosporales</taxon>
        <taxon>Streptomycetaceae</taxon>
        <taxon>Peterkaempfera</taxon>
    </lineage>
</organism>
<evidence type="ECO:0000259" key="4">
    <source>
        <dbReference type="Pfam" id="PF17853"/>
    </source>
</evidence>
<dbReference type="PANTHER" id="PTHR33744">
    <property type="entry name" value="CARBOHYDRATE DIACID REGULATOR"/>
    <property type="match status" value="1"/>
</dbReference>
<dbReference type="Proteomes" id="UP000249340">
    <property type="component" value="Chromosome"/>
</dbReference>
<dbReference type="PANTHER" id="PTHR33744:SF7">
    <property type="entry name" value="PUCR FAMILY TRANSCRIPTIONAL REGULATOR"/>
    <property type="match status" value="1"/>
</dbReference>
<proteinExistence type="inferred from homology"/>
<evidence type="ECO:0000259" key="3">
    <source>
        <dbReference type="Pfam" id="PF13556"/>
    </source>
</evidence>
<dbReference type="InterPro" id="IPR042070">
    <property type="entry name" value="PucR_C-HTH_sf"/>
</dbReference>
<feature type="region of interest" description="Disordered" evidence="2">
    <location>
        <begin position="1"/>
        <end position="24"/>
    </location>
</feature>
<dbReference type="KEGG" id="stri:C7M71_008345"/>
<accession>A0A345SUP3</accession>
<evidence type="ECO:0000313" key="5">
    <source>
        <dbReference type="EMBL" id="AXI77448.1"/>
    </source>
</evidence>
<gene>
    <name evidence="5" type="ORF">C7M71_008345</name>
</gene>
<dbReference type="Pfam" id="PF17853">
    <property type="entry name" value="GGDEF_2"/>
    <property type="match status" value="1"/>
</dbReference>
<dbReference type="Gene3D" id="1.10.10.2840">
    <property type="entry name" value="PucR C-terminal helix-turn-helix domain"/>
    <property type="match status" value="1"/>
</dbReference>